<dbReference type="VEuPathDB" id="VectorBase:MDOMA2_019455"/>
<keyword evidence="1" id="KW-1185">Reference proteome</keyword>
<protein>
    <submittedName>
        <fullName evidence="2">Uncharacterized protein LOC109612915</fullName>
    </submittedName>
</protein>
<dbReference type="RefSeq" id="XP_019892953.2">
    <property type="nucleotide sequence ID" value="XM_020037394.2"/>
</dbReference>
<organism evidence="1 2">
    <name type="scientific">Musca domestica</name>
    <name type="common">House fly</name>
    <dbReference type="NCBI Taxonomy" id="7370"/>
    <lineage>
        <taxon>Eukaryota</taxon>
        <taxon>Metazoa</taxon>
        <taxon>Ecdysozoa</taxon>
        <taxon>Arthropoda</taxon>
        <taxon>Hexapoda</taxon>
        <taxon>Insecta</taxon>
        <taxon>Pterygota</taxon>
        <taxon>Neoptera</taxon>
        <taxon>Endopterygota</taxon>
        <taxon>Diptera</taxon>
        <taxon>Brachycera</taxon>
        <taxon>Muscomorpha</taxon>
        <taxon>Muscoidea</taxon>
        <taxon>Muscidae</taxon>
        <taxon>Musca</taxon>
    </lineage>
</organism>
<accession>A0A9J7IE25</accession>
<dbReference type="Pfam" id="PF06477">
    <property type="entry name" value="DUF1091"/>
    <property type="match status" value="1"/>
</dbReference>
<dbReference type="AlphaFoldDB" id="A0A9J7IE25"/>
<dbReference type="PANTHER" id="PTHR20898">
    <property type="entry name" value="DAEDALUS ON 3-RELATED-RELATED"/>
    <property type="match status" value="1"/>
</dbReference>
<evidence type="ECO:0000313" key="1">
    <source>
        <dbReference type="Proteomes" id="UP001652621"/>
    </source>
</evidence>
<dbReference type="Proteomes" id="UP001652621">
    <property type="component" value="Unplaced"/>
</dbReference>
<name>A0A9J7IE25_MUSDO</name>
<sequence length="154" mass="17984">MNCTKIGPVFKRMECFYRQVDTNRYGISVHLSGNRQLSKNAEIGMAVHLKFQKTNKVVKFLEFKFNICDTLEKQNLPVPMFKSIFNEVMMKSNVPFSCPVIKDFIYNVTDFMLTDNIFPAYTVLANFNFTMTFYNDYKKFGTLVLTGRTYPKKS</sequence>
<reference evidence="2" key="1">
    <citation type="submission" date="2025-08" db="UniProtKB">
        <authorList>
            <consortium name="RefSeq"/>
        </authorList>
    </citation>
    <scope>IDENTIFICATION</scope>
    <source>
        <strain evidence="2">Aabys</strain>
        <tissue evidence="2">Whole body</tissue>
    </source>
</reference>
<proteinExistence type="predicted"/>
<dbReference type="InterPro" id="IPR010512">
    <property type="entry name" value="DUF1091"/>
</dbReference>
<evidence type="ECO:0000313" key="2">
    <source>
        <dbReference type="RefSeq" id="XP_019892953.2"/>
    </source>
</evidence>
<dbReference type="KEGG" id="mde:109612915"/>
<dbReference type="GeneID" id="109612915"/>
<gene>
    <name evidence="2" type="primary">LOC109612915</name>
</gene>
<dbReference type="PANTHER" id="PTHR20898:SF0">
    <property type="entry name" value="DAEDALUS ON 3-RELATED"/>
    <property type="match status" value="1"/>
</dbReference>
<dbReference type="OrthoDB" id="10476591at2759"/>